<evidence type="ECO:0000313" key="3">
    <source>
        <dbReference type="Proteomes" id="UP000075901"/>
    </source>
</evidence>
<name>A0A182SBF4_9DIPT</name>
<dbReference type="Gene3D" id="3.10.110.10">
    <property type="entry name" value="Ubiquitin Conjugating Enzyme"/>
    <property type="match status" value="1"/>
</dbReference>
<proteinExistence type="predicted"/>
<dbReference type="Pfam" id="PF00179">
    <property type="entry name" value="UQ_con"/>
    <property type="match status" value="1"/>
</dbReference>
<dbReference type="InterPro" id="IPR050113">
    <property type="entry name" value="Ub_conjugating_enzyme"/>
</dbReference>
<accession>A0A182SBF4</accession>
<evidence type="ECO:0000259" key="1">
    <source>
        <dbReference type="PROSITE" id="PS50127"/>
    </source>
</evidence>
<dbReference type="InterPro" id="IPR016135">
    <property type="entry name" value="UBQ-conjugating_enzyme/RWD"/>
</dbReference>
<organism evidence="2 3">
    <name type="scientific">Anopheles maculatus</name>
    <dbReference type="NCBI Taxonomy" id="74869"/>
    <lineage>
        <taxon>Eukaryota</taxon>
        <taxon>Metazoa</taxon>
        <taxon>Ecdysozoa</taxon>
        <taxon>Arthropoda</taxon>
        <taxon>Hexapoda</taxon>
        <taxon>Insecta</taxon>
        <taxon>Pterygota</taxon>
        <taxon>Neoptera</taxon>
        <taxon>Endopterygota</taxon>
        <taxon>Diptera</taxon>
        <taxon>Nematocera</taxon>
        <taxon>Culicoidea</taxon>
        <taxon>Culicidae</taxon>
        <taxon>Anophelinae</taxon>
        <taxon>Anopheles</taxon>
        <taxon>Anopheles maculatus group</taxon>
    </lineage>
</organism>
<dbReference type="Proteomes" id="UP000075901">
    <property type="component" value="Unassembled WGS sequence"/>
</dbReference>
<keyword evidence="3" id="KW-1185">Reference proteome</keyword>
<feature type="domain" description="UBC core" evidence="1">
    <location>
        <begin position="8"/>
        <end position="116"/>
    </location>
</feature>
<dbReference type="VEuPathDB" id="VectorBase:AMAM003418"/>
<dbReference type="InterPro" id="IPR000608">
    <property type="entry name" value="UBC"/>
</dbReference>
<dbReference type="AlphaFoldDB" id="A0A182SBF4"/>
<dbReference type="PANTHER" id="PTHR24067">
    <property type="entry name" value="UBIQUITIN-CONJUGATING ENZYME E2"/>
    <property type="match status" value="1"/>
</dbReference>
<reference evidence="2" key="2">
    <citation type="submission" date="2020-05" db="UniProtKB">
        <authorList>
            <consortium name="EnsemblMetazoa"/>
        </authorList>
    </citation>
    <scope>IDENTIFICATION</scope>
    <source>
        <strain evidence="2">maculatus3</strain>
    </source>
</reference>
<dbReference type="EnsemblMetazoa" id="AMAM003418-RA">
    <property type="protein sequence ID" value="AMAM003418-PA"/>
    <property type="gene ID" value="AMAM003418"/>
</dbReference>
<dbReference type="SUPFAM" id="SSF54495">
    <property type="entry name" value="UBC-like"/>
    <property type="match status" value="1"/>
</dbReference>
<sequence length="116" mass="12973">MNATPSSSAVRALSLEYKSLQEEPVEGFRVKLLNEDNLFEWEVAIFGPPDTLYQGGYFKVRFSVSSINHRLGRFDREPARANANNHAPMIEQMSGVGLTETTLAGARQRRCVTKVV</sequence>
<evidence type="ECO:0000313" key="2">
    <source>
        <dbReference type="EnsemblMetazoa" id="AMAM003418-PA"/>
    </source>
</evidence>
<protein>
    <submittedName>
        <fullName evidence="2">UBIQUITIN_CONJUGAT_2 domain-containing protein</fullName>
    </submittedName>
</protein>
<reference evidence="3" key="1">
    <citation type="submission" date="2013-09" db="EMBL/GenBank/DDBJ databases">
        <title>The Genome Sequence of Anopheles maculatus species B.</title>
        <authorList>
            <consortium name="The Broad Institute Genomics Platform"/>
            <person name="Neafsey D.E."/>
            <person name="Besansky N."/>
            <person name="Howell P."/>
            <person name="Walton C."/>
            <person name="Young S.K."/>
            <person name="Zeng Q."/>
            <person name="Gargeya S."/>
            <person name="Fitzgerald M."/>
            <person name="Haas B."/>
            <person name="Abouelleil A."/>
            <person name="Allen A.W."/>
            <person name="Alvarado L."/>
            <person name="Arachchi H.M."/>
            <person name="Berlin A.M."/>
            <person name="Chapman S.B."/>
            <person name="Gainer-Dewar J."/>
            <person name="Goldberg J."/>
            <person name="Griggs A."/>
            <person name="Gujja S."/>
            <person name="Hansen M."/>
            <person name="Howarth C."/>
            <person name="Imamovic A."/>
            <person name="Ireland A."/>
            <person name="Larimer J."/>
            <person name="McCowan C."/>
            <person name="Murphy C."/>
            <person name="Pearson M."/>
            <person name="Poon T.W."/>
            <person name="Priest M."/>
            <person name="Roberts A."/>
            <person name="Saif S."/>
            <person name="Shea T."/>
            <person name="Sisk P."/>
            <person name="Sykes S."/>
            <person name="Wortman J."/>
            <person name="Nusbaum C."/>
            <person name="Birren B."/>
        </authorList>
    </citation>
    <scope>NUCLEOTIDE SEQUENCE [LARGE SCALE GENOMIC DNA]</scope>
    <source>
        <strain evidence="3">maculatus3</strain>
    </source>
</reference>
<dbReference type="PROSITE" id="PS50127">
    <property type="entry name" value="UBC_2"/>
    <property type="match status" value="1"/>
</dbReference>